<proteinExistence type="predicted"/>
<sequence length="114" mass="11911">MLHDPAVNARTSRSPRIELLYFPGCPHVPAARAQLAKALERVGLPANWVEHDVSADAVPAHVRGYGSPTILVDGQDVAGGSPADGSSCRLYPESEVPGAPPLRVILAALRGDVA</sequence>
<comment type="caution">
    <text evidence="1">The sequence shown here is derived from an EMBL/GenBank/DDBJ whole genome shotgun (WGS) entry which is preliminary data.</text>
</comment>
<protein>
    <recommendedName>
        <fullName evidence="3">Alkylmercury lyase</fullName>
    </recommendedName>
</protein>
<keyword evidence="2" id="KW-1185">Reference proteome</keyword>
<reference evidence="1 2" key="1">
    <citation type="submission" date="2022-11" db="EMBL/GenBank/DDBJ databases">
        <title>Minimal conservation of predation-associated metabolite biosynthetic gene clusters underscores biosynthetic potential of Myxococcota including descriptions for ten novel species: Archangium lansinium sp. nov., Myxococcus landrumus sp. nov., Nannocystis bai.</title>
        <authorList>
            <person name="Ahearne A."/>
            <person name="Stevens C."/>
            <person name="Dowd S."/>
        </authorList>
    </citation>
    <scope>NUCLEOTIDE SEQUENCE [LARGE SCALE GENOMIC DNA]</scope>
    <source>
        <strain evidence="1 2">NCELM</strain>
    </source>
</reference>
<accession>A0ABT5B2C3</accession>
<dbReference type="EMBL" id="JAQNDN010000003">
    <property type="protein sequence ID" value="MDC0668251.1"/>
    <property type="molecule type" value="Genomic_DNA"/>
</dbReference>
<dbReference type="Proteomes" id="UP001217838">
    <property type="component" value="Unassembled WGS sequence"/>
</dbReference>
<dbReference type="SUPFAM" id="SSF52833">
    <property type="entry name" value="Thioredoxin-like"/>
    <property type="match status" value="1"/>
</dbReference>
<evidence type="ECO:0008006" key="3">
    <source>
        <dbReference type="Google" id="ProtNLM"/>
    </source>
</evidence>
<dbReference type="RefSeq" id="WP_271997173.1">
    <property type="nucleotide sequence ID" value="NZ_JAQNDN010000003.1"/>
</dbReference>
<name>A0ABT5B2C3_9BACT</name>
<dbReference type="InterPro" id="IPR036249">
    <property type="entry name" value="Thioredoxin-like_sf"/>
</dbReference>
<organism evidence="1 2">
    <name type="scientific">Nannocystis radixulma</name>
    <dbReference type="NCBI Taxonomy" id="2995305"/>
    <lineage>
        <taxon>Bacteria</taxon>
        <taxon>Pseudomonadati</taxon>
        <taxon>Myxococcota</taxon>
        <taxon>Polyangia</taxon>
        <taxon>Nannocystales</taxon>
        <taxon>Nannocystaceae</taxon>
        <taxon>Nannocystis</taxon>
    </lineage>
</organism>
<gene>
    <name evidence="1" type="ORF">POL58_10900</name>
</gene>
<evidence type="ECO:0000313" key="2">
    <source>
        <dbReference type="Proteomes" id="UP001217838"/>
    </source>
</evidence>
<evidence type="ECO:0000313" key="1">
    <source>
        <dbReference type="EMBL" id="MDC0668251.1"/>
    </source>
</evidence>